<dbReference type="CDD" id="cd17536">
    <property type="entry name" value="REC_YesN-like"/>
    <property type="match status" value="1"/>
</dbReference>
<feature type="domain" description="Response regulatory" evidence="10">
    <location>
        <begin position="3"/>
        <end position="119"/>
    </location>
</feature>
<keyword evidence="12" id="KW-1185">Reference proteome</keyword>
<feature type="modified residue" description="4-aspartylphosphate" evidence="8">
    <location>
        <position position="55"/>
    </location>
</feature>
<dbReference type="InterPro" id="IPR009057">
    <property type="entry name" value="Homeodomain-like_sf"/>
</dbReference>
<dbReference type="PROSITE" id="PS01124">
    <property type="entry name" value="HTH_ARAC_FAMILY_2"/>
    <property type="match status" value="1"/>
</dbReference>
<keyword evidence="2" id="KW-0963">Cytoplasm</keyword>
<evidence type="ECO:0000256" key="6">
    <source>
        <dbReference type="ARBA" id="ARBA00023125"/>
    </source>
</evidence>
<evidence type="ECO:0000256" key="7">
    <source>
        <dbReference type="ARBA" id="ARBA00023163"/>
    </source>
</evidence>
<dbReference type="Pfam" id="PF00072">
    <property type="entry name" value="Response_reg"/>
    <property type="match status" value="1"/>
</dbReference>
<organism evidence="11 12">
    <name type="scientific">Tigheibacillus halophilus</name>
    <dbReference type="NCBI Taxonomy" id="361280"/>
    <lineage>
        <taxon>Bacteria</taxon>
        <taxon>Bacillati</taxon>
        <taxon>Bacillota</taxon>
        <taxon>Bacilli</taxon>
        <taxon>Bacillales</taxon>
        <taxon>Bacillaceae</taxon>
        <taxon>Tigheibacillus</taxon>
    </lineage>
</organism>
<evidence type="ECO:0000256" key="2">
    <source>
        <dbReference type="ARBA" id="ARBA00022490"/>
    </source>
</evidence>
<comment type="subcellular location">
    <subcellularLocation>
        <location evidence="1">Cytoplasm</location>
    </subcellularLocation>
</comment>
<dbReference type="Gene3D" id="1.10.10.60">
    <property type="entry name" value="Homeodomain-like"/>
    <property type="match status" value="1"/>
</dbReference>
<dbReference type="InterPro" id="IPR018060">
    <property type="entry name" value="HTH_AraC"/>
</dbReference>
<dbReference type="EMBL" id="JAWDIP010000003">
    <property type="protein sequence ID" value="MDY0393859.1"/>
    <property type="molecule type" value="Genomic_DNA"/>
</dbReference>
<evidence type="ECO:0000256" key="8">
    <source>
        <dbReference type="PROSITE-ProRule" id="PRU00169"/>
    </source>
</evidence>
<dbReference type="SMART" id="SM00448">
    <property type="entry name" value="REC"/>
    <property type="match status" value="1"/>
</dbReference>
<proteinExistence type="predicted"/>
<dbReference type="SUPFAM" id="SSF52172">
    <property type="entry name" value="CheY-like"/>
    <property type="match status" value="1"/>
</dbReference>
<dbReference type="InterPro" id="IPR001789">
    <property type="entry name" value="Sig_transdc_resp-reg_receiver"/>
</dbReference>
<evidence type="ECO:0000313" key="11">
    <source>
        <dbReference type="EMBL" id="MDY0393859.1"/>
    </source>
</evidence>
<dbReference type="Gene3D" id="3.40.50.2300">
    <property type="match status" value="1"/>
</dbReference>
<evidence type="ECO:0000313" key="12">
    <source>
        <dbReference type="Proteomes" id="UP001281447"/>
    </source>
</evidence>
<accession>A0ABU5C3R0</accession>
<dbReference type="PANTHER" id="PTHR42713">
    <property type="entry name" value="HISTIDINE KINASE-RELATED"/>
    <property type="match status" value="1"/>
</dbReference>
<reference evidence="11 12" key="1">
    <citation type="submission" date="2023-10" db="EMBL/GenBank/DDBJ databases">
        <title>Virgibacillus halophilus 5B73C genome.</title>
        <authorList>
            <person name="Miliotis G."/>
            <person name="Sengupta P."/>
            <person name="Hameed A."/>
            <person name="Chuvochina M."/>
            <person name="Mcdonagh F."/>
            <person name="Simpson A.C."/>
            <person name="Singh N.K."/>
            <person name="Rekha P.D."/>
            <person name="Raman K."/>
            <person name="Hugenholtz P."/>
            <person name="Venkateswaran K."/>
        </authorList>
    </citation>
    <scope>NUCLEOTIDE SEQUENCE [LARGE SCALE GENOMIC DNA]</scope>
    <source>
        <strain evidence="11 12">5B73C</strain>
    </source>
</reference>
<gene>
    <name evidence="11" type="ORF">RWE15_04530</name>
</gene>
<dbReference type="InterPro" id="IPR011006">
    <property type="entry name" value="CheY-like_superfamily"/>
</dbReference>
<evidence type="ECO:0000256" key="5">
    <source>
        <dbReference type="ARBA" id="ARBA00023015"/>
    </source>
</evidence>
<keyword evidence="3 8" id="KW-0597">Phosphoprotein</keyword>
<keyword evidence="5" id="KW-0805">Transcription regulation</keyword>
<evidence type="ECO:0000259" key="10">
    <source>
        <dbReference type="PROSITE" id="PS50110"/>
    </source>
</evidence>
<keyword evidence="4" id="KW-0902">Two-component regulatory system</keyword>
<comment type="caution">
    <text evidence="11">The sequence shown here is derived from an EMBL/GenBank/DDBJ whole genome shotgun (WGS) entry which is preliminary data.</text>
</comment>
<evidence type="ECO:0000256" key="1">
    <source>
        <dbReference type="ARBA" id="ARBA00004496"/>
    </source>
</evidence>
<evidence type="ECO:0000256" key="4">
    <source>
        <dbReference type="ARBA" id="ARBA00023012"/>
    </source>
</evidence>
<dbReference type="Proteomes" id="UP001281447">
    <property type="component" value="Unassembled WGS sequence"/>
</dbReference>
<evidence type="ECO:0000259" key="9">
    <source>
        <dbReference type="PROSITE" id="PS01124"/>
    </source>
</evidence>
<feature type="domain" description="HTH araC/xylS-type" evidence="9">
    <location>
        <begin position="160"/>
        <end position="235"/>
    </location>
</feature>
<sequence>MYKVLIVEDEDIIREGLKYMMDWADLGCVVVAEGRNGEEGLQKIAVHQPEIVLIDVNMPIKDGIQMLADCPQLQNFSSIIISGYDEFEYAKKAMEYGVSEYLLKPVNHEELKKAIAKVKREIDQKREFKLLQKSIATPGDIHVLDLETWKENNNNSELVHTMVGYIRENYYEKISIQDLVNSLDMSATYLNRKFKEHTSFTFNEFLNRYRICKAIEMIKAGDQKDKCHCPRGRLQ</sequence>
<dbReference type="SUPFAM" id="SSF46689">
    <property type="entry name" value="Homeodomain-like"/>
    <property type="match status" value="1"/>
</dbReference>
<dbReference type="InterPro" id="IPR051552">
    <property type="entry name" value="HptR"/>
</dbReference>
<name>A0ABU5C3R0_9BACI</name>
<keyword evidence="6" id="KW-0238">DNA-binding</keyword>
<dbReference type="PANTHER" id="PTHR42713:SF3">
    <property type="entry name" value="TRANSCRIPTIONAL REGULATORY PROTEIN HPTR"/>
    <property type="match status" value="1"/>
</dbReference>
<keyword evidence="7" id="KW-0804">Transcription</keyword>
<dbReference type="PROSITE" id="PS50110">
    <property type="entry name" value="RESPONSE_REGULATORY"/>
    <property type="match status" value="1"/>
</dbReference>
<protein>
    <submittedName>
        <fullName evidence="11">Response regulator</fullName>
    </submittedName>
</protein>
<evidence type="ECO:0000256" key="3">
    <source>
        <dbReference type="ARBA" id="ARBA00022553"/>
    </source>
</evidence>